<feature type="chain" id="PRO_5044541581" description="Lipase" evidence="9">
    <location>
        <begin position="27"/>
        <end position="407"/>
    </location>
</feature>
<keyword evidence="3 7" id="KW-0378">Hydrolase</keyword>
<comment type="similarity">
    <text evidence="1 7">Belongs to the AB hydrolase superfamily. Lipase family.</text>
</comment>
<feature type="active site" description="Charge relay system" evidence="8">
    <location>
        <position position="352"/>
    </location>
</feature>
<proteinExistence type="inferred from homology"/>
<accession>A0A0C9R2R9</accession>
<feature type="active site" description="Charge relay system" evidence="8">
    <location>
        <position position="382"/>
    </location>
</feature>
<evidence type="ECO:0000256" key="7">
    <source>
        <dbReference type="PIRNR" id="PIRNR000862"/>
    </source>
</evidence>
<dbReference type="OrthoDB" id="9974421at2759"/>
<dbReference type="GO" id="GO:0016042">
    <property type="term" value="P:lipid catabolic process"/>
    <property type="evidence" value="ECO:0007669"/>
    <property type="project" value="UniProtKB-KW"/>
</dbReference>
<gene>
    <name evidence="11" type="primary">Lip3_10</name>
    <name evidence="13" type="synonym">LOC105262826</name>
    <name evidence="11" type="ORF">g.5917</name>
</gene>
<dbReference type="GO" id="GO:0016788">
    <property type="term" value="F:hydrolase activity, acting on ester bonds"/>
    <property type="evidence" value="ECO:0007669"/>
    <property type="project" value="InterPro"/>
</dbReference>
<dbReference type="InterPro" id="IPR029058">
    <property type="entry name" value="AB_hydrolase_fold"/>
</dbReference>
<protein>
    <recommendedName>
        <fullName evidence="7">Lipase</fullName>
    </recommendedName>
</protein>
<evidence type="ECO:0000256" key="6">
    <source>
        <dbReference type="ARBA" id="ARBA00023180"/>
    </source>
</evidence>
<dbReference type="PIRSF" id="PIRSF000862">
    <property type="entry name" value="Steryl_ester_lip"/>
    <property type="match status" value="1"/>
</dbReference>
<dbReference type="PANTHER" id="PTHR11005">
    <property type="entry name" value="LYSOSOMAL ACID LIPASE-RELATED"/>
    <property type="match status" value="1"/>
</dbReference>
<organism evidence="11">
    <name type="scientific">Fopius arisanus</name>
    <dbReference type="NCBI Taxonomy" id="64838"/>
    <lineage>
        <taxon>Eukaryota</taxon>
        <taxon>Metazoa</taxon>
        <taxon>Ecdysozoa</taxon>
        <taxon>Arthropoda</taxon>
        <taxon>Hexapoda</taxon>
        <taxon>Insecta</taxon>
        <taxon>Pterygota</taxon>
        <taxon>Neoptera</taxon>
        <taxon>Endopterygota</taxon>
        <taxon>Hymenoptera</taxon>
        <taxon>Apocrita</taxon>
        <taxon>Ichneumonoidea</taxon>
        <taxon>Braconidae</taxon>
        <taxon>Opiinae</taxon>
        <taxon>Fopius</taxon>
    </lineage>
</organism>
<feature type="signal peptide" evidence="9">
    <location>
        <begin position="1"/>
        <end position="26"/>
    </location>
</feature>
<evidence type="ECO:0000256" key="5">
    <source>
        <dbReference type="ARBA" id="ARBA00023098"/>
    </source>
</evidence>
<keyword evidence="5" id="KW-0443">Lipid metabolism</keyword>
<name>A0A0C9R2R9_9HYME</name>
<dbReference type="Gene3D" id="3.40.50.1820">
    <property type="entry name" value="alpha/beta hydrolase"/>
    <property type="match status" value="1"/>
</dbReference>
<dbReference type="SUPFAM" id="SSF53474">
    <property type="entry name" value="alpha/beta-Hydrolases"/>
    <property type="match status" value="1"/>
</dbReference>
<dbReference type="Pfam" id="PF04083">
    <property type="entry name" value="Abhydro_lipase"/>
    <property type="match status" value="1"/>
</dbReference>
<accession>A0A9R1TUU0</accession>
<keyword evidence="12" id="KW-1185">Reference proteome</keyword>
<sequence length="407" mass="45979">MMMSNGGLWLFAFSSFWGSLPIFVGGLDKNPDTDLATPDLASKYGYPLESHRVVTDDGYILEMHRIPFGRSEDRRKVGRNRPAVLLQHGLGGSSADWVLTGPDKALAYLLADEGYDVWLGNNRGNIYSRHHRTIPPSNRTFWDFSYHELGIYDLPAMVDYVLERLHRSKILFIGHSQGTTQFWVMTSERPEYNDKISLAVGLAPAAFTTNLRGPVTTLAQLTYFGVWVGEKFGYPEFGSRSPWGKFVSNLICHGGAPTRFLCSNTLFLVAGFSEGELDMANLTVIIGHVPAGASWKQFVHFGQGFINPGHFRAFDYGDNNQKNLRLYNSMVPPDYQLERITAPVALFSSDNDWLATPEDVSRLRSKLRNVVMDYKAPNTFNHYDFLWGNSAPQLLFEPVLRLLSRYR</sequence>
<reference evidence="11" key="1">
    <citation type="submission" date="2015-01" db="EMBL/GenBank/DDBJ databases">
        <title>Transcriptome Assembly of Fopius arisanus.</title>
        <authorList>
            <person name="Geib S."/>
        </authorList>
    </citation>
    <scope>NUCLEOTIDE SEQUENCE</scope>
</reference>
<dbReference type="KEGG" id="fas:105262826"/>
<evidence type="ECO:0000256" key="1">
    <source>
        <dbReference type="ARBA" id="ARBA00010701"/>
    </source>
</evidence>
<evidence type="ECO:0000256" key="8">
    <source>
        <dbReference type="PIRSR" id="PIRSR000862-1"/>
    </source>
</evidence>
<feature type="domain" description="Partial AB-hydrolase lipase" evidence="10">
    <location>
        <begin position="38"/>
        <end position="100"/>
    </location>
</feature>
<dbReference type="GeneID" id="105262826"/>
<dbReference type="RefSeq" id="XP_011296937.1">
    <property type="nucleotide sequence ID" value="XM_011298635.1"/>
</dbReference>
<dbReference type="InterPro" id="IPR025483">
    <property type="entry name" value="Lipase_euk"/>
</dbReference>
<evidence type="ECO:0000256" key="3">
    <source>
        <dbReference type="ARBA" id="ARBA00022801"/>
    </source>
</evidence>
<evidence type="ECO:0000313" key="12">
    <source>
        <dbReference type="Proteomes" id="UP000694866"/>
    </source>
</evidence>
<keyword evidence="4 7" id="KW-0442">Lipid degradation</keyword>
<evidence type="ECO:0000313" key="13">
    <source>
        <dbReference type="RefSeq" id="XP_011296937.1"/>
    </source>
</evidence>
<evidence type="ECO:0000256" key="2">
    <source>
        <dbReference type="ARBA" id="ARBA00022729"/>
    </source>
</evidence>
<keyword evidence="6" id="KW-0325">Glycoprotein</keyword>
<dbReference type="AlphaFoldDB" id="A0A0C9R2R9"/>
<dbReference type="InterPro" id="IPR006693">
    <property type="entry name" value="AB_hydrolase_lipase"/>
</dbReference>
<reference evidence="13" key="2">
    <citation type="submission" date="2025-04" db="UniProtKB">
        <authorList>
            <consortium name="RefSeq"/>
        </authorList>
    </citation>
    <scope>IDENTIFICATION</scope>
    <source>
        <strain evidence="13">USDA-PBARC FA_bdor</strain>
        <tissue evidence="13">Whole organism</tissue>
    </source>
</reference>
<evidence type="ECO:0000259" key="10">
    <source>
        <dbReference type="Pfam" id="PF04083"/>
    </source>
</evidence>
<dbReference type="FunFam" id="3.40.50.1820:FF:000021">
    <property type="entry name" value="Lipase"/>
    <property type="match status" value="1"/>
</dbReference>
<keyword evidence="2 9" id="KW-0732">Signal</keyword>
<evidence type="ECO:0000256" key="9">
    <source>
        <dbReference type="SAM" id="SignalP"/>
    </source>
</evidence>
<dbReference type="EMBL" id="GBYB01007122">
    <property type="protein sequence ID" value="JAG76889.1"/>
    <property type="molecule type" value="Transcribed_RNA"/>
</dbReference>
<evidence type="ECO:0000313" key="11">
    <source>
        <dbReference type="EMBL" id="JAG76889.1"/>
    </source>
</evidence>
<evidence type="ECO:0000256" key="4">
    <source>
        <dbReference type="ARBA" id="ARBA00022963"/>
    </source>
</evidence>
<dbReference type="Proteomes" id="UP000694866">
    <property type="component" value="Unplaced"/>
</dbReference>
<feature type="active site" description="Nucleophile" evidence="8">
    <location>
        <position position="176"/>
    </location>
</feature>